<protein>
    <submittedName>
        <fullName evidence="1">Uncharacterized protein</fullName>
    </submittedName>
</protein>
<dbReference type="Proteomes" id="UP000744676">
    <property type="component" value="Unassembled WGS sequence"/>
</dbReference>
<sequence>MLLSLIDTHGPSNWVRISQLLGTRTPKQCRERYHQNLKPSLNHSPITEEEGRYIEELVARYGKKWAEIARHLNGRSDNAVKNWWNGGANRRRRASRTTVEFPGSSSSSSNNSNLNNASGPPSASLNGGLGANPAGAASGVGGGSPAAGPHELGLVDTANNPLFNYGSQRSLMMQQGSQFDNLRHRVSLPNIHAYHNHPPGPQQGQQHPYSQHQPPGPPHSAPFGGGGGPHLNNEIVFNKSFTSDSSGFRKSSTVQLSGNVDPHHRDAGLPPSEQSNMLPALNNTNGNAPSFTNSFSNFSNTLSNSDSGRFARRNSTRSSQVFVHSPLRKNELYSNTPYARRFSTASDNEDPLSLSKYSLNSGSNSRRNSHVVPMPPAPSVSPPPQQQGPPQLLTMPATSSVLQSVEPKFGNFNNPFGSKRHSSVSGPSFYHNQQQQQAPPPPLLRPGGLMDPLSRPSSEVLESWGARSDSTVSSARRRSSSSVSSHDPVAPLAAASSEPGNNNNNNPNSADSKQPTPAVFGQKISISNLLS</sequence>
<proteinExistence type="predicted"/>
<name>A0ACB6V8E6_9ASCO</name>
<comment type="caution">
    <text evidence="1">The sequence shown here is derived from an EMBL/GenBank/DDBJ whole genome shotgun (WGS) entry which is preliminary data.</text>
</comment>
<keyword evidence="2" id="KW-1185">Reference proteome</keyword>
<evidence type="ECO:0000313" key="1">
    <source>
        <dbReference type="EMBL" id="KAF5101287.1"/>
    </source>
</evidence>
<reference evidence="1 2" key="1">
    <citation type="journal article" date="2020" name="Front. Microbiol.">
        <title>Phenotypic and Genetic Characterization of the Cheese Ripening Yeast Geotrichum candidum.</title>
        <authorList>
            <person name="Perkins V."/>
            <person name="Vignola S."/>
            <person name="Lessard M.H."/>
            <person name="Plante P.L."/>
            <person name="Corbeil J."/>
            <person name="Dugat-Bony E."/>
            <person name="Frenette M."/>
            <person name="Labrie S."/>
        </authorList>
    </citation>
    <scope>NUCLEOTIDE SEQUENCE [LARGE SCALE GENOMIC DNA]</scope>
    <source>
        <strain evidence="1 2">LMA-1147</strain>
    </source>
</reference>
<gene>
    <name evidence="1" type="ORF">D0Z00_000957</name>
</gene>
<accession>A0ACB6V8E6</accession>
<evidence type="ECO:0000313" key="2">
    <source>
        <dbReference type="Proteomes" id="UP000744676"/>
    </source>
</evidence>
<dbReference type="EMBL" id="QVQA01000013">
    <property type="protein sequence ID" value="KAF5101287.1"/>
    <property type="molecule type" value="Genomic_DNA"/>
</dbReference>
<organism evidence="1 2">
    <name type="scientific">Geotrichum galactomycetum</name>
    <dbReference type="NCBI Taxonomy" id="27317"/>
    <lineage>
        <taxon>Eukaryota</taxon>
        <taxon>Fungi</taxon>
        <taxon>Dikarya</taxon>
        <taxon>Ascomycota</taxon>
        <taxon>Saccharomycotina</taxon>
        <taxon>Dipodascomycetes</taxon>
        <taxon>Dipodascales</taxon>
        <taxon>Dipodascaceae</taxon>
        <taxon>Geotrichum</taxon>
    </lineage>
</organism>